<dbReference type="EMBL" id="CM017878">
    <property type="protein sequence ID" value="KAG1353962.1"/>
    <property type="molecule type" value="Genomic_DNA"/>
</dbReference>
<evidence type="ECO:0000256" key="1">
    <source>
        <dbReference type="ARBA" id="ARBA00011073"/>
    </source>
</evidence>
<dbReference type="PROSITE" id="PS51892">
    <property type="entry name" value="SUBTILASE"/>
    <property type="match status" value="1"/>
</dbReference>
<feature type="active site" description="Charge relay system" evidence="7 8">
    <location>
        <position position="134"/>
    </location>
</feature>
<dbReference type="Pfam" id="PF02225">
    <property type="entry name" value="PA"/>
    <property type="match status" value="1"/>
</dbReference>
<evidence type="ECO:0000256" key="5">
    <source>
        <dbReference type="ARBA" id="ARBA00022825"/>
    </source>
</evidence>
<dbReference type="CDD" id="cd04852">
    <property type="entry name" value="Peptidases_S8_3"/>
    <property type="match status" value="1"/>
</dbReference>
<dbReference type="InterPro" id="IPR045051">
    <property type="entry name" value="SBT"/>
</dbReference>
<dbReference type="Gene3D" id="3.40.50.200">
    <property type="entry name" value="Peptidase S8/S53 domain"/>
    <property type="match status" value="1"/>
</dbReference>
<reference evidence="13" key="2">
    <citation type="submission" date="2019-07" db="EMBL/GenBank/DDBJ databases">
        <authorList>
            <person name="Yang Y."/>
            <person name="Bocs S."/>
            <person name="Baudouin L."/>
        </authorList>
    </citation>
    <scope>NUCLEOTIDE SEQUENCE</scope>
    <source>
        <tissue evidence="13">Spear leaf of Hainan Tall coconut</tissue>
    </source>
</reference>
<keyword evidence="5 8" id="KW-0720">Serine protease</keyword>
<dbReference type="Gene3D" id="3.50.30.30">
    <property type="match status" value="1"/>
</dbReference>
<dbReference type="Pfam" id="PF05922">
    <property type="entry name" value="Inhibitor_I9"/>
    <property type="match status" value="1"/>
</dbReference>
<dbReference type="InterPro" id="IPR000209">
    <property type="entry name" value="Peptidase_S8/S53_dom"/>
</dbReference>
<keyword evidence="3" id="KW-0732">Signal</keyword>
<dbReference type="OrthoDB" id="206201at2759"/>
<organism evidence="13 14">
    <name type="scientific">Cocos nucifera</name>
    <name type="common">Coconut palm</name>
    <dbReference type="NCBI Taxonomy" id="13894"/>
    <lineage>
        <taxon>Eukaryota</taxon>
        <taxon>Viridiplantae</taxon>
        <taxon>Streptophyta</taxon>
        <taxon>Embryophyta</taxon>
        <taxon>Tracheophyta</taxon>
        <taxon>Spermatophyta</taxon>
        <taxon>Magnoliopsida</taxon>
        <taxon>Liliopsida</taxon>
        <taxon>Arecaceae</taxon>
        <taxon>Arecoideae</taxon>
        <taxon>Cocoseae</taxon>
        <taxon>Attaleinae</taxon>
        <taxon>Cocos</taxon>
    </lineage>
</organism>
<proteinExistence type="inferred from homology"/>
<accession>A0A8K0N471</accession>
<dbReference type="SUPFAM" id="SSF52025">
    <property type="entry name" value="PA domain"/>
    <property type="match status" value="1"/>
</dbReference>
<gene>
    <name evidence="13" type="ORF">COCNU_07G000740</name>
</gene>
<keyword evidence="6" id="KW-0325">Glycoprotein</keyword>
<protein>
    <submittedName>
        <fullName evidence="13">Subtilisin-like protease SBT1.7</fullName>
    </submittedName>
</protein>
<dbReference type="GO" id="GO:0006508">
    <property type="term" value="P:proteolysis"/>
    <property type="evidence" value="ECO:0007669"/>
    <property type="project" value="UniProtKB-KW"/>
</dbReference>
<evidence type="ECO:0000259" key="9">
    <source>
        <dbReference type="Pfam" id="PF00082"/>
    </source>
</evidence>
<dbReference type="SUPFAM" id="SSF52743">
    <property type="entry name" value="Subtilisin-like"/>
    <property type="match status" value="1"/>
</dbReference>
<feature type="domain" description="Subtilisin-like protease fibronectin type-III" evidence="12">
    <location>
        <begin position="637"/>
        <end position="735"/>
    </location>
</feature>
<evidence type="ECO:0000259" key="12">
    <source>
        <dbReference type="Pfam" id="PF17766"/>
    </source>
</evidence>
<dbReference type="PANTHER" id="PTHR10795">
    <property type="entry name" value="PROPROTEIN CONVERTASE SUBTILISIN/KEXIN"/>
    <property type="match status" value="1"/>
</dbReference>
<feature type="active site" description="Charge relay system" evidence="7 8">
    <location>
        <position position="194"/>
    </location>
</feature>
<dbReference type="InterPro" id="IPR010259">
    <property type="entry name" value="S8pro/Inhibitor_I9"/>
</dbReference>
<dbReference type="Pfam" id="PF00082">
    <property type="entry name" value="Peptidase_S8"/>
    <property type="match status" value="1"/>
</dbReference>
<evidence type="ECO:0000256" key="8">
    <source>
        <dbReference type="PROSITE-ProRule" id="PRU01240"/>
    </source>
</evidence>
<name>A0A8K0N471_COCNU</name>
<keyword evidence="4 8" id="KW-0378">Hydrolase</keyword>
<dbReference type="GO" id="GO:0004252">
    <property type="term" value="F:serine-type endopeptidase activity"/>
    <property type="evidence" value="ECO:0007669"/>
    <property type="project" value="UniProtKB-UniRule"/>
</dbReference>
<dbReference type="Proteomes" id="UP000797356">
    <property type="component" value="Chromosome 7"/>
</dbReference>
<dbReference type="Gene3D" id="3.30.70.80">
    <property type="entry name" value="Peptidase S8 propeptide/proteinase inhibitor I9"/>
    <property type="match status" value="1"/>
</dbReference>
<evidence type="ECO:0000256" key="4">
    <source>
        <dbReference type="ARBA" id="ARBA00022801"/>
    </source>
</evidence>
<feature type="active site" description="Charge relay system" evidence="7 8">
    <location>
        <position position="522"/>
    </location>
</feature>
<dbReference type="InterPro" id="IPR041469">
    <property type="entry name" value="Subtilisin-like_FN3"/>
</dbReference>
<dbReference type="FunFam" id="3.50.30.30:FF:000005">
    <property type="entry name" value="subtilisin-like protease SBT1.5"/>
    <property type="match status" value="1"/>
</dbReference>
<evidence type="ECO:0000256" key="7">
    <source>
        <dbReference type="PIRSR" id="PIRSR615500-1"/>
    </source>
</evidence>
<sequence length="738" mass="79141">MSPALPLPIFDDPKANASQIQTYIVHLQRPPGGRFFHNSDWENWHKSFLPNITLDSGEPRLVYSYRDAIDGFAAKLTADEVLAMESIDGFLHAQLDEKLPLATTYTPSFLGLSQWDGLWFESIYGNGVIVGVIDNGIAPNHPSFSDGSMLPPPVKWNGTCYFLGKSFRSNKIIGAMAFHGGHKPLLIDDSDNGHGTHVAAIAAGSFVGDAKVLGNAYGRATGIAPKAHLAIYKVCWGDGCHASDVLAGIDQAIKDGVDVLSISIARDRAVPLMNDTIAIGSLAAIRKGILTCLPAGNFGPYKSLIFNDAPWILTVGASSIDRKIRATVKLGNGVELNGESGYQPSATNSTFLPIIFPGNKSHGGRYGCKSGSFDGTDVRGKIVLCVGGDIENVDKGRLVKKAGGAAMIVLNPFELGSTTFAEVHVLPVAHVSYSNALKIISYLESTSTPTAKIIYNGMQFGARPSPAIASFSSRGPSLMNGGILKPDIIAPGVNILSAWPTEVGSDPNGSSTLDFNFLSGTSMATAHLSGIVALLKSTHPRWSPAVIKSAIMTTADKLDRSGRPIADEYDGSVASLFAMGAGLVNPSSANNPGLIYDLRPCDYTHYLCGMGYTDKQVMTITHRRVQCSKIANIDAEQLNYPSISATIGPNMRKNITRQVTNVGEAKSVYTLRIEEPKGVWMDVHPYKLQFSKRRQKKRYYVELGTKGVPLGKGVVSEGQLIWVSCKHVVRSPVSVTFT</sequence>
<keyword evidence="2 8" id="KW-0645">Protease</keyword>
<dbReference type="InterPro" id="IPR046450">
    <property type="entry name" value="PA_dom_sf"/>
</dbReference>
<dbReference type="InterPro" id="IPR037045">
    <property type="entry name" value="S8pro/Inhibitor_I9_sf"/>
</dbReference>
<evidence type="ECO:0000313" key="13">
    <source>
        <dbReference type="EMBL" id="KAG1353962.1"/>
    </source>
</evidence>
<dbReference type="Gene3D" id="2.60.40.2310">
    <property type="match status" value="1"/>
</dbReference>
<dbReference type="InterPro" id="IPR015500">
    <property type="entry name" value="Peptidase_S8_subtilisin-rel"/>
</dbReference>
<dbReference type="PRINTS" id="PR00723">
    <property type="entry name" value="SUBTILISIN"/>
</dbReference>
<feature type="domain" description="Peptidase S8/S53" evidence="9">
    <location>
        <begin position="125"/>
        <end position="562"/>
    </location>
</feature>
<evidence type="ECO:0000259" key="11">
    <source>
        <dbReference type="Pfam" id="PF05922"/>
    </source>
</evidence>
<evidence type="ECO:0000259" key="10">
    <source>
        <dbReference type="Pfam" id="PF02225"/>
    </source>
</evidence>
<feature type="domain" description="Inhibitor I9" evidence="11">
    <location>
        <begin position="22"/>
        <end position="100"/>
    </location>
</feature>
<dbReference type="AlphaFoldDB" id="A0A8K0N471"/>
<evidence type="ECO:0000256" key="3">
    <source>
        <dbReference type="ARBA" id="ARBA00022729"/>
    </source>
</evidence>
<evidence type="ECO:0000256" key="6">
    <source>
        <dbReference type="ARBA" id="ARBA00023180"/>
    </source>
</evidence>
<dbReference type="InterPro" id="IPR036852">
    <property type="entry name" value="Peptidase_S8/S53_dom_sf"/>
</dbReference>
<evidence type="ECO:0000256" key="2">
    <source>
        <dbReference type="ARBA" id="ARBA00022670"/>
    </source>
</evidence>
<evidence type="ECO:0000313" key="14">
    <source>
        <dbReference type="Proteomes" id="UP000797356"/>
    </source>
</evidence>
<dbReference type="Pfam" id="PF17766">
    <property type="entry name" value="fn3_6"/>
    <property type="match status" value="1"/>
</dbReference>
<comment type="caution">
    <text evidence="13">The sequence shown here is derived from an EMBL/GenBank/DDBJ whole genome shotgun (WGS) entry which is preliminary data.</text>
</comment>
<dbReference type="InterPro" id="IPR034197">
    <property type="entry name" value="Peptidases_S8_3"/>
</dbReference>
<comment type="similarity">
    <text evidence="1 8">Belongs to the peptidase S8 family.</text>
</comment>
<keyword evidence="14" id="KW-1185">Reference proteome</keyword>
<dbReference type="InterPro" id="IPR003137">
    <property type="entry name" value="PA_domain"/>
</dbReference>
<dbReference type="CDD" id="cd02120">
    <property type="entry name" value="PA_subtilisin_like"/>
    <property type="match status" value="1"/>
</dbReference>
<feature type="domain" description="PA" evidence="10">
    <location>
        <begin position="364"/>
        <end position="439"/>
    </location>
</feature>
<reference evidence="13" key="1">
    <citation type="journal article" date="2017" name="Gigascience">
        <title>The genome draft of coconut (Cocos nucifera).</title>
        <authorList>
            <person name="Xiao Y."/>
            <person name="Xu P."/>
            <person name="Fan H."/>
            <person name="Baudouin L."/>
            <person name="Xia W."/>
            <person name="Bocs S."/>
            <person name="Xu J."/>
            <person name="Li Q."/>
            <person name="Guo A."/>
            <person name="Zhou L."/>
            <person name="Li J."/>
            <person name="Wu Y."/>
            <person name="Ma Z."/>
            <person name="Armero A."/>
            <person name="Issali A.E."/>
            <person name="Liu N."/>
            <person name="Peng M."/>
            <person name="Yang Y."/>
        </authorList>
    </citation>
    <scope>NUCLEOTIDE SEQUENCE</scope>
    <source>
        <tissue evidence="13">Spear leaf of Hainan Tall coconut</tissue>
    </source>
</reference>